<evidence type="ECO:0000256" key="5">
    <source>
        <dbReference type="SAM" id="MobiDB-lite"/>
    </source>
</evidence>
<dbReference type="GO" id="GO:0017025">
    <property type="term" value="F:TBP-class protein binding"/>
    <property type="evidence" value="ECO:0007669"/>
    <property type="project" value="InterPro"/>
</dbReference>
<dbReference type="Pfam" id="PF09247">
    <property type="entry name" value="TBP-binding"/>
    <property type="match status" value="1"/>
</dbReference>
<dbReference type="GO" id="GO:0016251">
    <property type="term" value="F:RNA polymerase II general transcription initiation factor activity"/>
    <property type="evidence" value="ECO:0007669"/>
    <property type="project" value="InterPro"/>
</dbReference>
<dbReference type="InterPro" id="IPR009067">
    <property type="entry name" value="TAF_II_230-bd"/>
</dbReference>
<dbReference type="Pfam" id="PF12157">
    <property type="entry name" value="DUF3591"/>
    <property type="match status" value="1"/>
</dbReference>
<feature type="domain" description="Ubiquitin-like" evidence="6">
    <location>
        <begin position="678"/>
        <end position="754"/>
    </location>
</feature>
<dbReference type="PANTHER" id="PTHR13900">
    <property type="entry name" value="TRANSCRIPTION INITIATION FACTOR TFIID"/>
    <property type="match status" value="1"/>
</dbReference>
<dbReference type="GO" id="GO:0005669">
    <property type="term" value="C:transcription factor TFIID complex"/>
    <property type="evidence" value="ECO:0007669"/>
    <property type="project" value="InterPro"/>
</dbReference>
<evidence type="ECO:0000259" key="6">
    <source>
        <dbReference type="PROSITE" id="PS50053"/>
    </source>
</evidence>
<name>A0AAE2CXB8_9LAMI</name>
<gene>
    <name evidence="7" type="ORF">Salat_0145200</name>
</gene>
<dbReference type="CDD" id="cd17064">
    <property type="entry name" value="Ubl_TAFs_like"/>
    <property type="match status" value="1"/>
</dbReference>
<evidence type="ECO:0000256" key="2">
    <source>
        <dbReference type="ARBA" id="ARBA00023015"/>
    </source>
</evidence>
<evidence type="ECO:0000313" key="8">
    <source>
        <dbReference type="Proteomes" id="UP001293254"/>
    </source>
</evidence>
<dbReference type="SUPFAM" id="SSF47055">
    <property type="entry name" value="TAF(II)230 TBP-binding fragment"/>
    <property type="match status" value="1"/>
</dbReference>
<dbReference type="SUPFAM" id="SSF54236">
    <property type="entry name" value="Ubiquitin-like"/>
    <property type="match status" value="1"/>
</dbReference>
<proteinExistence type="predicted"/>
<dbReference type="InterPro" id="IPR040240">
    <property type="entry name" value="TAF1"/>
</dbReference>
<keyword evidence="3" id="KW-0804">Transcription</keyword>
<accession>A0AAE2CXB8</accession>
<dbReference type="InterPro" id="IPR000626">
    <property type="entry name" value="Ubiquitin-like_dom"/>
</dbReference>
<evidence type="ECO:0000256" key="1">
    <source>
        <dbReference type="ARBA" id="ARBA00004123"/>
    </source>
</evidence>
<feature type="compositionally biased region" description="Polar residues" evidence="5">
    <location>
        <begin position="178"/>
        <end position="188"/>
    </location>
</feature>
<dbReference type="GO" id="GO:0004402">
    <property type="term" value="F:histone acetyltransferase activity"/>
    <property type="evidence" value="ECO:0007669"/>
    <property type="project" value="InterPro"/>
</dbReference>
<dbReference type="EMBL" id="JACGWO010000001">
    <property type="protein sequence ID" value="KAK4438111.1"/>
    <property type="molecule type" value="Genomic_DNA"/>
</dbReference>
<dbReference type="InterPro" id="IPR022591">
    <property type="entry name" value="TAF1_HAT_dom"/>
</dbReference>
<dbReference type="Gene3D" id="3.10.20.90">
    <property type="entry name" value="Phosphatidylinositol 3-kinase Catalytic Subunit, Chain A, domain 1"/>
    <property type="match status" value="1"/>
</dbReference>
<evidence type="ECO:0000256" key="4">
    <source>
        <dbReference type="ARBA" id="ARBA00023242"/>
    </source>
</evidence>
<keyword evidence="2" id="KW-0805">Transcription regulation</keyword>
<reference evidence="7" key="2">
    <citation type="journal article" date="2024" name="Plant">
        <title>Genomic evolution and insights into agronomic trait innovations of Sesamum species.</title>
        <authorList>
            <person name="Miao H."/>
            <person name="Wang L."/>
            <person name="Qu L."/>
            <person name="Liu H."/>
            <person name="Sun Y."/>
            <person name="Le M."/>
            <person name="Wang Q."/>
            <person name="Wei S."/>
            <person name="Zheng Y."/>
            <person name="Lin W."/>
            <person name="Duan Y."/>
            <person name="Cao H."/>
            <person name="Xiong S."/>
            <person name="Wang X."/>
            <person name="Wei L."/>
            <person name="Li C."/>
            <person name="Ma Q."/>
            <person name="Ju M."/>
            <person name="Zhao R."/>
            <person name="Li G."/>
            <person name="Mu C."/>
            <person name="Tian Q."/>
            <person name="Mei H."/>
            <person name="Zhang T."/>
            <person name="Gao T."/>
            <person name="Zhang H."/>
        </authorList>
    </citation>
    <scope>NUCLEOTIDE SEQUENCE</scope>
    <source>
        <strain evidence="7">3651</strain>
    </source>
</reference>
<comment type="caution">
    <text evidence="7">The sequence shown here is derived from an EMBL/GenBank/DDBJ whole genome shotgun (WGS) entry which is preliminary data.</text>
</comment>
<evidence type="ECO:0000256" key="3">
    <source>
        <dbReference type="ARBA" id="ARBA00023163"/>
    </source>
</evidence>
<protein>
    <submittedName>
        <fullName evidence="7">Transcription initiation factor TFIID subunit</fullName>
    </submittedName>
</protein>
<feature type="compositionally biased region" description="Acidic residues" evidence="5">
    <location>
        <begin position="20"/>
        <end position="36"/>
    </location>
</feature>
<dbReference type="PROSITE" id="PS50053">
    <property type="entry name" value="UBIQUITIN_2"/>
    <property type="match status" value="1"/>
</dbReference>
<comment type="subcellular location">
    <subcellularLocation>
        <location evidence="1">Nucleus</location>
    </subcellularLocation>
</comment>
<dbReference type="AlphaFoldDB" id="A0AAE2CXB8"/>
<keyword evidence="4" id="KW-0539">Nucleus</keyword>
<dbReference type="FunFam" id="3.10.20.90:FF:000223">
    <property type="entry name" value="Transcription initiation factor TFIID subunit 1"/>
    <property type="match status" value="1"/>
</dbReference>
<dbReference type="Pfam" id="PF00240">
    <property type="entry name" value="ubiquitin"/>
    <property type="match status" value="1"/>
</dbReference>
<dbReference type="GO" id="GO:0051123">
    <property type="term" value="P:RNA polymerase II preinitiation complex assembly"/>
    <property type="evidence" value="ECO:0007669"/>
    <property type="project" value="TreeGrafter"/>
</dbReference>
<dbReference type="Gene3D" id="1.10.1100.10">
    <property type="entry name" value="TAFII-230 TBP-binding domain"/>
    <property type="match status" value="1"/>
</dbReference>
<feature type="region of interest" description="Disordered" evidence="5">
    <location>
        <begin position="148"/>
        <end position="233"/>
    </location>
</feature>
<dbReference type="InterPro" id="IPR036741">
    <property type="entry name" value="TAFII-230_TBP-bd_sf"/>
</dbReference>
<dbReference type="InterPro" id="IPR029071">
    <property type="entry name" value="Ubiquitin-like_domsf"/>
</dbReference>
<dbReference type="PANTHER" id="PTHR13900:SF0">
    <property type="entry name" value="TRANSCRIPTION INITIATION FACTOR TFIID SUBUNIT 1"/>
    <property type="match status" value="1"/>
</dbReference>
<feature type="region of interest" description="Disordered" evidence="5">
    <location>
        <begin position="81"/>
        <end position="128"/>
    </location>
</feature>
<feature type="region of interest" description="Disordered" evidence="5">
    <location>
        <begin position="1"/>
        <end position="37"/>
    </location>
</feature>
<evidence type="ECO:0000313" key="7">
    <source>
        <dbReference type="EMBL" id="KAK4438111.1"/>
    </source>
</evidence>
<dbReference type="Proteomes" id="UP001293254">
    <property type="component" value="Unassembled WGS sequence"/>
</dbReference>
<reference evidence="7" key="1">
    <citation type="submission" date="2020-06" db="EMBL/GenBank/DDBJ databases">
        <authorList>
            <person name="Li T."/>
            <person name="Hu X."/>
            <person name="Zhang T."/>
            <person name="Song X."/>
            <person name="Zhang H."/>
            <person name="Dai N."/>
            <person name="Sheng W."/>
            <person name="Hou X."/>
            <person name="Wei L."/>
        </authorList>
    </citation>
    <scope>NUCLEOTIDE SEQUENCE</scope>
    <source>
        <strain evidence="7">3651</strain>
        <tissue evidence="7">Leaf</tissue>
    </source>
</reference>
<keyword evidence="8" id="KW-1185">Reference proteome</keyword>
<dbReference type="SMART" id="SM00213">
    <property type="entry name" value="UBQ"/>
    <property type="match status" value="1"/>
</dbReference>
<sequence length="774" mass="86779">MTRWADGTGGDASASASVSADEDMTVDDDDEYEEAEGGNRLLGFMFGNVDNSGDLDVDYLDEDAKEHLSALADKLGTSLADIDLSVKSPQTPSDTTDQDYDKKAENAVDYEDIDEQYEGPEVQTATEEDFLLPKKDFFSKEVSVTSLENTTSVFDDENYDDEDEDLEKQNLAGEANIEAQQFSPSGEESYNHELLSQEESLPDDIHAPEMENSDVVDSEEDDSNASEESTDGDMSSLLPVLYVEDGKAILRFSEIFGVHEPLKKAGKRDCRYMIAKEKYKSMDASDVVEEDEEKFMKAPCQDISWMRPVHRKTEDFTLDVEGDSMKPETVRGSGKKSLGVDESRKDSCVSAEPMKDYLSVSAFPEWTSLFSPKFYPLDQEDWEDRIVWNNSPPADNFVESCELSGPDSDTLVDKEVDLKAEAQIFEPEIESEPHDKDQVSFLNNCAVLVEPFSSNECSQSTSLTISESRSHPQLLRLESQLDKYTSLEGVKDVATETKLCSDAIRRFSELTLQNRDVTEGSWLDNIVWEPHQSIAKPKLILDLQDEQMLFELSDMKDGKHLELHAGAMIVDRSLHRSGGDSVDLHNHGILSAGRFNISNDKFYSNRKSSQQLRSHSKKRTVHGLKVLHSIPALKLQTMKAKLSNKDIANFHRPKASWYPHDIEVPFKEQGKLATHGPMKIIMKSLGGKGSKLHVDAEETIASLKAKASKKLDFKLSEPVKIFYSGRELEDDKSIAEQNVHPNSVLHLIRTKIHPLPRAQKASWREQVSASSWGI</sequence>
<feature type="compositionally biased region" description="Acidic residues" evidence="5">
    <location>
        <begin position="154"/>
        <end position="166"/>
    </location>
</feature>
<feature type="compositionally biased region" description="Acidic residues" evidence="5">
    <location>
        <begin position="211"/>
        <end position="231"/>
    </location>
</feature>
<feature type="compositionally biased region" description="Acidic residues" evidence="5">
    <location>
        <begin position="108"/>
        <end position="118"/>
    </location>
</feature>
<organism evidence="7 8">
    <name type="scientific">Sesamum alatum</name>
    <dbReference type="NCBI Taxonomy" id="300844"/>
    <lineage>
        <taxon>Eukaryota</taxon>
        <taxon>Viridiplantae</taxon>
        <taxon>Streptophyta</taxon>
        <taxon>Embryophyta</taxon>
        <taxon>Tracheophyta</taxon>
        <taxon>Spermatophyta</taxon>
        <taxon>Magnoliopsida</taxon>
        <taxon>eudicotyledons</taxon>
        <taxon>Gunneridae</taxon>
        <taxon>Pentapetalae</taxon>
        <taxon>asterids</taxon>
        <taxon>lamiids</taxon>
        <taxon>Lamiales</taxon>
        <taxon>Pedaliaceae</taxon>
        <taxon>Sesamum</taxon>
    </lineage>
</organism>